<gene>
    <name evidence="1" type="ordered locus">Mpop_4652</name>
</gene>
<accession>B1ZHZ3</accession>
<evidence type="ECO:0000313" key="1">
    <source>
        <dbReference type="EMBL" id="ACB82748.1"/>
    </source>
</evidence>
<dbReference type="AlphaFoldDB" id="B1ZHZ3"/>
<protein>
    <submittedName>
        <fullName evidence="1">Uncharacterized protein</fullName>
    </submittedName>
</protein>
<reference evidence="1" key="1">
    <citation type="submission" date="2008-04" db="EMBL/GenBank/DDBJ databases">
        <title>Complete sequence of chromosome of Methylobacterium populi BJ001.</title>
        <authorList>
            <consortium name="US DOE Joint Genome Institute"/>
            <person name="Copeland A."/>
            <person name="Lucas S."/>
            <person name="Lapidus A."/>
            <person name="Glavina del Rio T."/>
            <person name="Dalin E."/>
            <person name="Tice H."/>
            <person name="Bruce D."/>
            <person name="Goodwin L."/>
            <person name="Pitluck S."/>
            <person name="Chertkov O."/>
            <person name="Brettin T."/>
            <person name="Detter J.C."/>
            <person name="Han C."/>
            <person name="Kuske C.R."/>
            <person name="Schmutz J."/>
            <person name="Larimer F."/>
            <person name="Land M."/>
            <person name="Hauser L."/>
            <person name="Kyrpides N."/>
            <person name="Mikhailova N."/>
            <person name="Marx C."/>
            <person name="Richardson P."/>
        </authorList>
    </citation>
    <scope>NUCLEOTIDE SEQUENCE [LARGE SCALE GENOMIC DNA]</scope>
    <source>
        <strain evidence="1">BJ001</strain>
    </source>
</reference>
<evidence type="ECO:0000313" key="2">
    <source>
        <dbReference type="Proteomes" id="UP000007136"/>
    </source>
</evidence>
<dbReference type="EMBL" id="CP001029">
    <property type="protein sequence ID" value="ACB82748.1"/>
    <property type="molecule type" value="Genomic_DNA"/>
</dbReference>
<dbReference type="KEGG" id="mpo:Mpop_4652"/>
<proteinExistence type="predicted"/>
<organism evidence="1 2">
    <name type="scientific">Methylorubrum populi (strain ATCC BAA-705 / NCIMB 13946 / BJ001)</name>
    <name type="common">Methylobacterium populi</name>
    <dbReference type="NCBI Taxonomy" id="441620"/>
    <lineage>
        <taxon>Bacteria</taxon>
        <taxon>Pseudomonadati</taxon>
        <taxon>Pseudomonadota</taxon>
        <taxon>Alphaproteobacteria</taxon>
        <taxon>Hyphomicrobiales</taxon>
        <taxon>Methylobacteriaceae</taxon>
        <taxon>Methylorubrum</taxon>
    </lineage>
</organism>
<dbReference type="Proteomes" id="UP000007136">
    <property type="component" value="Chromosome"/>
</dbReference>
<dbReference type="STRING" id="441620.Mpop_4652"/>
<name>B1ZHZ3_METPB</name>
<dbReference type="HOGENOM" id="CLU_2936345_0_0_5"/>
<sequence>MKPMLPDQSRKRFSRPARRLSDVHIRHPEGINRIWNDGFLPATLTRTGGCFRTGCMLIFC</sequence>